<dbReference type="AlphaFoldDB" id="A0ABD2CSG4"/>
<sequence>MQLCLGTNAKGDISFRSSFIFQISPYAKSLINFTFNDDRRVLPYESVATKHCLDYHVRGGPSSDGSYRLCCFLEVSTNAECLFPNTMREILEQSLNGRFIAKKNISGMKRPDTIKEKRERERERKREKDL</sequence>
<dbReference type="Proteomes" id="UP001607303">
    <property type="component" value="Unassembled WGS sequence"/>
</dbReference>
<gene>
    <name evidence="2" type="ORF">V1477_003972</name>
</gene>
<name>A0ABD2CSG4_VESMC</name>
<feature type="compositionally biased region" description="Basic and acidic residues" evidence="1">
    <location>
        <begin position="109"/>
        <end position="130"/>
    </location>
</feature>
<proteinExistence type="predicted"/>
<keyword evidence="3" id="KW-1185">Reference proteome</keyword>
<evidence type="ECO:0000313" key="3">
    <source>
        <dbReference type="Proteomes" id="UP001607303"/>
    </source>
</evidence>
<evidence type="ECO:0000313" key="2">
    <source>
        <dbReference type="EMBL" id="KAL2748077.1"/>
    </source>
</evidence>
<reference evidence="2 3" key="1">
    <citation type="journal article" date="2024" name="Ann. Entomol. Soc. Am.">
        <title>Genomic analyses of the southern and eastern yellowjacket wasps (Hymenoptera: Vespidae) reveal evolutionary signatures of social life.</title>
        <authorList>
            <person name="Catto M.A."/>
            <person name="Caine P.B."/>
            <person name="Orr S.E."/>
            <person name="Hunt B.G."/>
            <person name="Goodisman M.A.D."/>
        </authorList>
    </citation>
    <scope>NUCLEOTIDE SEQUENCE [LARGE SCALE GENOMIC DNA]</scope>
    <source>
        <strain evidence="2">232</strain>
        <tissue evidence="2">Head and thorax</tissue>
    </source>
</reference>
<dbReference type="EMBL" id="JAYRBN010000034">
    <property type="protein sequence ID" value="KAL2748077.1"/>
    <property type="molecule type" value="Genomic_DNA"/>
</dbReference>
<accession>A0ABD2CSG4</accession>
<evidence type="ECO:0000256" key="1">
    <source>
        <dbReference type="SAM" id="MobiDB-lite"/>
    </source>
</evidence>
<feature type="region of interest" description="Disordered" evidence="1">
    <location>
        <begin position="104"/>
        <end position="130"/>
    </location>
</feature>
<protein>
    <submittedName>
        <fullName evidence="2">Uncharacterized protein</fullName>
    </submittedName>
</protein>
<organism evidence="2 3">
    <name type="scientific">Vespula maculifrons</name>
    <name type="common">Eastern yellow jacket</name>
    <name type="synonym">Wasp</name>
    <dbReference type="NCBI Taxonomy" id="7453"/>
    <lineage>
        <taxon>Eukaryota</taxon>
        <taxon>Metazoa</taxon>
        <taxon>Ecdysozoa</taxon>
        <taxon>Arthropoda</taxon>
        <taxon>Hexapoda</taxon>
        <taxon>Insecta</taxon>
        <taxon>Pterygota</taxon>
        <taxon>Neoptera</taxon>
        <taxon>Endopterygota</taxon>
        <taxon>Hymenoptera</taxon>
        <taxon>Apocrita</taxon>
        <taxon>Aculeata</taxon>
        <taxon>Vespoidea</taxon>
        <taxon>Vespidae</taxon>
        <taxon>Vespinae</taxon>
        <taxon>Vespula</taxon>
    </lineage>
</organism>
<comment type="caution">
    <text evidence="2">The sequence shown here is derived from an EMBL/GenBank/DDBJ whole genome shotgun (WGS) entry which is preliminary data.</text>
</comment>